<dbReference type="AlphaFoldDB" id="A0AAV4HCR7"/>
<protein>
    <submittedName>
        <fullName evidence="1">Uncharacterized protein</fullName>
    </submittedName>
</protein>
<gene>
    <name evidence="1" type="ORF">ElyMa_000945800</name>
</gene>
<keyword evidence="2" id="KW-1185">Reference proteome</keyword>
<sequence>MKVRRKTKHLYHKRQDDLHQMDRMGQTTLFRLQTGHNRLKSHLYKKCKISHNDLCLCGEAAEKEKMSYKTSRIIKCSNRQFGAAQQTCRPNSGEPLKN</sequence>
<accession>A0AAV4HCR7</accession>
<comment type="caution">
    <text evidence="1">The sequence shown here is derived from an EMBL/GenBank/DDBJ whole genome shotgun (WGS) entry which is preliminary data.</text>
</comment>
<evidence type="ECO:0000313" key="1">
    <source>
        <dbReference type="EMBL" id="GFR95504.1"/>
    </source>
</evidence>
<name>A0AAV4HCR7_9GAST</name>
<organism evidence="1 2">
    <name type="scientific">Elysia marginata</name>
    <dbReference type="NCBI Taxonomy" id="1093978"/>
    <lineage>
        <taxon>Eukaryota</taxon>
        <taxon>Metazoa</taxon>
        <taxon>Spiralia</taxon>
        <taxon>Lophotrochozoa</taxon>
        <taxon>Mollusca</taxon>
        <taxon>Gastropoda</taxon>
        <taxon>Heterobranchia</taxon>
        <taxon>Euthyneura</taxon>
        <taxon>Panpulmonata</taxon>
        <taxon>Sacoglossa</taxon>
        <taxon>Placobranchoidea</taxon>
        <taxon>Plakobranchidae</taxon>
        <taxon>Elysia</taxon>
    </lineage>
</organism>
<reference evidence="1 2" key="1">
    <citation type="journal article" date="2021" name="Elife">
        <title>Chloroplast acquisition without the gene transfer in kleptoplastic sea slugs, Plakobranchus ocellatus.</title>
        <authorList>
            <person name="Maeda T."/>
            <person name="Takahashi S."/>
            <person name="Yoshida T."/>
            <person name="Shimamura S."/>
            <person name="Takaki Y."/>
            <person name="Nagai Y."/>
            <person name="Toyoda A."/>
            <person name="Suzuki Y."/>
            <person name="Arimoto A."/>
            <person name="Ishii H."/>
            <person name="Satoh N."/>
            <person name="Nishiyama T."/>
            <person name="Hasebe M."/>
            <person name="Maruyama T."/>
            <person name="Minagawa J."/>
            <person name="Obokata J."/>
            <person name="Shigenobu S."/>
        </authorList>
    </citation>
    <scope>NUCLEOTIDE SEQUENCE [LARGE SCALE GENOMIC DNA]</scope>
</reference>
<proteinExistence type="predicted"/>
<dbReference type="Proteomes" id="UP000762676">
    <property type="component" value="Unassembled WGS sequence"/>
</dbReference>
<evidence type="ECO:0000313" key="2">
    <source>
        <dbReference type="Proteomes" id="UP000762676"/>
    </source>
</evidence>
<dbReference type="EMBL" id="BMAT01001918">
    <property type="protein sequence ID" value="GFR95504.1"/>
    <property type="molecule type" value="Genomic_DNA"/>
</dbReference>